<evidence type="ECO:0000313" key="2">
    <source>
        <dbReference type="EMBL" id="PLR07795.1"/>
    </source>
</evidence>
<name>A0A2N5CMX1_9CAUL</name>
<protein>
    <recommendedName>
        <fullName evidence="5">DNA phosphorothioation-dependent restriction protein DptF</fullName>
    </recommendedName>
</protein>
<accession>A0A2N5CMX1</accession>
<dbReference type="RefSeq" id="WP_101714964.1">
    <property type="nucleotide sequence ID" value="NZ_CP026100.1"/>
</dbReference>
<dbReference type="Proteomes" id="UP000281192">
    <property type="component" value="Chromosome"/>
</dbReference>
<dbReference type="KEGG" id="cfh:C1707_09945"/>
<reference evidence="2 3" key="1">
    <citation type="submission" date="2017-12" db="EMBL/GenBank/DDBJ databases">
        <title>The genome sequence of Caulobacter flavus CGMCC1 15093.</title>
        <authorList>
            <person name="Gao J."/>
            <person name="Mao X."/>
            <person name="Sun J."/>
        </authorList>
    </citation>
    <scope>NUCLEOTIDE SEQUENCE [LARGE SCALE GENOMIC DNA]</scope>
    <source>
        <strain evidence="2 3">CGMCC1 15093</strain>
    </source>
</reference>
<dbReference type="AlphaFoldDB" id="A0A2N5CMX1"/>
<keyword evidence="4" id="KW-1185">Reference proteome</keyword>
<sequence length="617" mass="68812">MSANPLVDFLRTFGPVEASDSLCDENLRQTQAQFSVKPLKTQAPRAAAIRESLLRSEPQNVILTGTAGDGKTYHIRQFFTEQFHDRADTWPGDDGVLLATLPTGQELRIIRDLSEVSDTEKANELEGFCQALLGQRKDRIYLVAANDGQLLKYFRDAAEAAKLAEKARYELLHQTLAEMLREERETVTSLNLRLLNLSRTWDDALVENIFDAILEHEDWTSGCGSCAALADDKPCPIQLNRSLLRRVDGAPSPFRDRLRQSLRLAAANDQHVPIRQLLTLVVNIVLGDAKNPDDPLLNCATAKKRANQREYRHTNPYNNACGLNLRPERRNANRVFRVFEVLAVGLETNNLIDAALIQGKPEALHDAIFADEQVYGSNLYAPLLQDYLAKGGTTSGAEVINTFRRGLEAQRRRAFFRLEDTEIPEMSSPWRLTIFHHGGVYLRLLGSLGAGAPRDVVDAYTRQLIRGLNRAFTGMMASDDEKLWLAGTIGKTDDPAGKVATIDPIDRASMTSFSVRLSLDPTTKRPSLSVAASKLLGKMNLPALDLRPLLFEYLMRVSNGSLPSSFSRQCHQEIRHFALVTQTQVKAVFNDDQDQGQVVRVLSLGDRGEMRANPIEI</sequence>
<gene>
    <name evidence="1" type="ORF">C1707_09945</name>
    <name evidence="2" type="ORF">CFHF_21420</name>
</gene>
<dbReference type="OrthoDB" id="9801841at2"/>
<organism evidence="2 3">
    <name type="scientific">Caulobacter flavus</name>
    <dbReference type="NCBI Taxonomy" id="1679497"/>
    <lineage>
        <taxon>Bacteria</taxon>
        <taxon>Pseudomonadati</taxon>
        <taxon>Pseudomonadota</taxon>
        <taxon>Alphaproteobacteria</taxon>
        <taxon>Caulobacterales</taxon>
        <taxon>Caulobacteraceae</taxon>
        <taxon>Caulobacter</taxon>
    </lineage>
</organism>
<evidence type="ECO:0000313" key="3">
    <source>
        <dbReference type="Proteomes" id="UP000234483"/>
    </source>
</evidence>
<dbReference type="Proteomes" id="UP000234483">
    <property type="component" value="Unassembled WGS sequence"/>
</dbReference>
<evidence type="ECO:0008006" key="5">
    <source>
        <dbReference type="Google" id="ProtNLM"/>
    </source>
</evidence>
<evidence type="ECO:0000313" key="4">
    <source>
        <dbReference type="Proteomes" id="UP000281192"/>
    </source>
</evidence>
<dbReference type="EMBL" id="PJRQ01000044">
    <property type="protein sequence ID" value="PLR07795.1"/>
    <property type="molecule type" value="Genomic_DNA"/>
</dbReference>
<evidence type="ECO:0000313" key="1">
    <source>
        <dbReference type="EMBL" id="AYV46559.1"/>
    </source>
</evidence>
<proteinExistence type="predicted"/>
<dbReference type="EMBL" id="CP026100">
    <property type="protein sequence ID" value="AYV46559.1"/>
    <property type="molecule type" value="Genomic_DNA"/>
</dbReference>
<reference evidence="1 4" key="2">
    <citation type="submission" date="2018-01" db="EMBL/GenBank/DDBJ databases">
        <title>Complete genome sequence of Caulobacter flavus RHGG3.</title>
        <authorList>
            <person name="Yang E."/>
        </authorList>
    </citation>
    <scope>NUCLEOTIDE SEQUENCE [LARGE SCALE GENOMIC DNA]</scope>
    <source>
        <strain evidence="1 4">RHGG3</strain>
    </source>
</reference>